<keyword evidence="4" id="KW-1185">Reference proteome</keyword>
<dbReference type="RefSeq" id="XP_030850739.1">
    <property type="nucleotide sequence ID" value="XM_030994879.1"/>
</dbReference>
<dbReference type="GO" id="GO:0005524">
    <property type="term" value="F:ATP binding"/>
    <property type="evidence" value="ECO:0007669"/>
    <property type="project" value="InterPro"/>
</dbReference>
<dbReference type="InterPro" id="IPR042983">
    <property type="entry name" value="PKDCC"/>
</dbReference>
<keyword evidence="1" id="KW-0175">Coiled coil</keyword>
<accession>A0A7M7PFZ0</accession>
<dbReference type="InterPro" id="IPR011009">
    <property type="entry name" value="Kinase-like_dom_sf"/>
</dbReference>
<sequence length="344" mass="38648">MLNFKKIFFTAKLRTKPRYQWLIAVCTTVHILILNHCSALSGDHLNLLEKHQTLGINADLIQANVTSELLTCKEISMIQQGEVIGRGTTKEVFGGSYMGKEVAIKMVTSKVKDVKMCLNRRDYRIKEDCYEYANYKLMKEIAYGLQLNSDRLVKLLGYCVRGDTVSGSVRDQGVIAVVEVGKKLSKYRLTQIMWPQRLQVAKDLADLLVVLEHSPVGSVNIGDFKLNQFILIDGRLKVGDLDDMSTQEQSCLRSRDCSILGEDAGIRCVNSTCIGINAKANLLLATVELLEPLLQHPPEELGGRIDVLLRKLKNYEMNALDLQQSLTDLTEAYLLQKNKNKLLS</sequence>
<dbReference type="PANTHER" id="PTHR46448:SF1">
    <property type="entry name" value="PROTEIN KINASE DOMAIN-CONTAINING PROTEIN"/>
    <property type="match status" value="1"/>
</dbReference>
<dbReference type="GO" id="GO:0005576">
    <property type="term" value="C:extracellular region"/>
    <property type="evidence" value="ECO:0000318"/>
    <property type="project" value="GO_Central"/>
</dbReference>
<dbReference type="Proteomes" id="UP000007110">
    <property type="component" value="Unassembled WGS sequence"/>
</dbReference>
<dbReference type="PANTHER" id="PTHR46448">
    <property type="entry name" value="PROTEIN KINASE DOMAIN-CONTAINING PROTEIN"/>
    <property type="match status" value="1"/>
</dbReference>
<reference evidence="4" key="1">
    <citation type="submission" date="2015-02" db="EMBL/GenBank/DDBJ databases">
        <title>Genome sequencing for Strongylocentrotus purpuratus.</title>
        <authorList>
            <person name="Murali S."/>
            <person name="Liu Y."/>
            <person name="Vee V."/>
            <person name="English A."/>
            <person name="Wang M."/>
            <person name="Skinner E."/>
            <person name="Han Y."/>
            <person name="Muzny D.M."/>
            <person name="Worley K.C."/>
            <person name="Gibbs R.A."/>
        </authorList>
    </citation>
    <scope>NUCLEOTIDE SEQUENCE</scope>
</reference>
<dbReference type="OMA" id="FNVISAM"/>
<protein>
    <recommendedName>
        <fullName evidence="2">Protein kinase domain-containing protein</fullName>
    </recommendedName>
</protein>
<dbReference type="SUPFAM" id="SSF56112">
    <property type="entry name" value="Protein kinase-like (PK-like)"/>
    <property type="match status" value="1"/>
</dbReference>
<dbReference type="GeneID" id="578081"/>
<feature type="domain" description="Protein kinase" evidence="2">
    <location>
        <begin position="78"/>
        <end position="344"/>
    </location>
</feature>
<name>A0A7M7PFZ0_STRPU</name>
<dbReference type="OrthoDB" id="4062651at2759"/>
<reference evidence="3" key="2">
    <citation type="submission" date="2021-01" db="UniProtKB">
        <authorList>
            <consortium name="EnsemblMetazoa"/>
        </authorList>
    </citation>
    <scope>IDENTIFICATION</scope>
</reference>
<organism evidence="3 4">
    <name type="scientific">Strongylocentrotus purpuratus</name>
    <name type="common">Purple sea urchin</name>
    <dbReference type="NCBI Taxonomy" id="7668"/>
    <lineage>
        <taxon>Eukaryota</taxon>
        <taxon>Metazoa</taxon>
        <taxon>Echinodermata</taxon>
        <taxon>Eleutherozoa</taxon>
        <taxon>Echinozoa</taxon>
        <taxon>Echinoidea</taxon>
        <taxon>Euechinoidea</taxon>
        <taxon>Echinacea</taxon>
        <taxon>Camarodonta</taxon>
        <taxon>Echinidea</taxon>
        <taxon>Strongylocentrotidae</taxon>
        <taxon>Strongylocentrotus</taxon>
    </lineage>
</organism>
<evidence type="ECO:0000313" key="3">
    <source>
        <dbReference type="EnsemblMetazoa" id="XP_030850739"/>
    </source>
</evidence>
<evidence type="ECO:0000313" key="4">
    <source>
        <dbReference type="Proteomes" id="UP000007110"/>
    </source>
</evidence>
<dbReference type="KEGG" id="spu:578081"/>
<dbReference type="GO" id="GO:0004715">
    <property type="term" value="F:non-membrane spanning protein tyrosine kinase activity"/>
    <property type="evidence" value="ECO:0000318"/>
    <property type="project" value="GO_Central"/>
</dbReference>
<evidence type="ECO:0000259" key="2">
    <source>
        <dbReference type="PROSITE" id="PS50011"/>
    </source>
</evidence>
<dbReference type="InterPro" id="IPR000719">
    <property type="entry name" value="Prot_kinase_dom"/>
</dbReference>
<proteinExistence type="predicted"/>
<dbReference type="InterPro" id="IPR022049">
    <property type="entry name" value="FAM69_kinase_dom"/>
</dbReference>
<dbReference type="EnsemblMetazoa" id="XM_030994879">
    <property type="protein sequence ID" value="XP_030850739"/>
    <property type="gene ID" value="LOC578081"/>
</dbReference>
<dbReference type="Pfam" id="PF12260">
    <property type="entry name" value="PIP49_C"/>
    <property type="match status" value="1"/>
</dbReference>
<dbReference type="GO" id="GO:0001501">
    <property type="term" value="P:skeletal system development"/>
    <property type="evidence" value="ECO:0000318"/>
    <property type="project" value="GO_Central"/>
</dbReference>
<feature type="coiled-coil region" evidence="1">
    <location>
        <begin position="305"/>
        <end position="332"/>
    </location>
</feature>
<dbReference type="AlphaFoldDB" id="A0A7M7PFZ0"/>
<dbReference type="Gene3D" id="1.10.510.10">
    <property type="entry name" value="Transferase(Phosphotransferase) domain 1"/>
    <property type="match status" value="1"/>
</dbReference>
<evidence type="ECO:0000256" key="1">
    <source>
        <dbReference type="SAM" id="Coils"/>
    </source>
</evidence>
<dbReference type="PROSITE" id="PS50011">
    <property type="entry name" value="PROTEIN_KINASE_DOM"/>
    <property type="match status" value="1"/>
</dbReference>
<dbReference type="InParanoid" id="A0A7M7PFZ0"/>